<proteinExistence type="predicted"/>
<name>A0A4V3D0B2_LABRH</name>
<feature type="domain" description="Acyltransferase 3" evidence="2">
    <location>
        <begin position="22"/>
        <end position="335"/>
    </location>
</feature>
<dbReference type="PANTHER" id="PTHR23028">
    <property type="entry name" value="ACETYLTRANSFERASE"/>
    <property type="match status" value="1"/>
</dbReference>
<comment type="caution">
    <text evidence="3">The sequence shown here is derived from an EMBL/GenBank/DDBJ whole genome shotgun (WGS) entry which is preliminary data.</text>
</comment>
<dbReference type="Pfam" id="PF01757">
    <property type="entry name" value="Acyl_transf_3"/>
    <property type="match status" value="1"/>
</dbReference>
<feature type="transmembrane region" description="Helical" evidence="1">
    <location>
        <begin position="242"/>
        <end position="259"/>
    </location>
</feature>
<dbReference type="GO" id="GO:0000271">
    <property type="term" value="P:polysaccharide biosynthetic process"/>
    <property type="evidence" value="ECO:0007669"/>
    <property type="project" value="TreeGrafter"/>
</dbReference>
<sequence>MTSGTAGGRAERAKATDGYGTVRLLAAFAVIVDHAAELTGSGGSVLPSRFGVDLGAVAVAVFMAMSGYLVIQSWIRDPSVWRFTVRRALRIVPGLAVVLLLSATVLGPVFTTMPVSDYFQAGPTWQYIWHNLELFPQQYALPGVFTDNPYPNVVNGSLWSIPVEVLGYGGVALLGLLGVAKKRRYLAIVVVLVLGALLQRILTNQVDLPSTLLLTPTLPLIQYLAIYGVSVAMYTYREHVRFSWAGVAVALGVEVVMYASATTEVTRLVTVPYLALALASLMPRRLWVPQSVGMASYGIYLYGFPTEQVVVHFGARSTVLVALLSLPIAFVLGMLSWHIVEKPCMNLRSKIFRASLERSRRKEQEELVNAQTVVIPVVEPVVEPAVETSGPR</sequence>
<dbReference type="InterPro" id="IPR002656">
    <property type="entry name" value="Acyl_transf_3_dom"/>
</dbReference>
<keyword evidence="1" id="KW-0812">Transmembrane</keyword>
<feature type="transmembrane region" description="Helical" evidence="1">
    <location>
        <begin position="214"/>
        <end position="235"/>
    </location>
</feature>
<gene>
    <name evidence="3" type="ORF">EV186_1011060</name>
</gene>
<protein>
    <submittedName>
        <fullName evidence="3">Peptidoglycan/LPS O-acetylase OafA/YrhL</fullName>
    </submittedName>
</protein>
<evidence type="ECO:0000313" key="3">
    <source>
        <dbReference type="EMBL" id="TDQ05095.1"/>
    </source>
</evidence>
<dbReference type="RefSeq" id="WP_166659024.1">
    <property type="nucleotide sequence ID" value="NZ_SNXZ01000001.1"/>
</dbReference>
<evidence type="ECO:0000259" key="2">
    <source>
        <dbReference type="Pfam" id="PF01757"/>
    </source>
</evidence>
<dbReference type="GO" id="GO:0016020">
    <property type="term" value="C:membrane"/>
    <property type="evidence" value="ECO:0007669"/>
    <property type="project" value="TreeGrafter"/>
</dbReference>
<feature type="transmembrane region" description="Helical" evidence="1">
    <location>
        <begin position="319"/>
        <end position="340"/>
    </location>
</feature>
<reference evidence="3 4" key="1">
    <citation type="submission" date="2019-03" db="EMBL/GenBank/DDBJ databases">
        <title>Genomic Encyclopedia of Type Strains, Phase IV (KMG-IV): sequencing the most valuable type-strain genomes for metagenomic binning, comparative biology and taxonomic classification.</title>
        <authorList>
            <person name="Goeker M."/>
        </authorList>
    </citation>
    <scope>NUCLEOTIDE SEQUENCE [LARGE SCALE GENOMIC DNA]</scope>
    <source>
        <strain evidence="3 4">DSM 45361</strain>
    </source>
</reference>
<feature type="transmembrane region" description="Helical" evidence="1">
    <location>
        <begin position="50"/>
        <end position="71"/>
    </location>
</feature>
<dbReference type="InterPro" id="IPR050879">
    <property type="entry name" value="Acyltransferase_3"/>
</dbReference>
<feature type="transmembrane region" description="Helical" evidence="1">
    <location>
        <begin position="158"/>
        <end position="178"/>
    </location>
</feature>
<evidence type="ECO:0000313" key="4">
    <source>
        <dbReference type="Proteomes" id="UP000295444"/>
    </source>
</evidence>
<dbReference type="PANTHER" id="PTHR23028:SF53">
    <property type="entry name" value="ACYL_TRANSF_3 DOMAIN-CONTAINING PROTEIN"/>
    <property type="match status" value="1"/>
</dbReference>
<dbReference type="EMBL" id="SNXZ01000001">
    <property type="protein sequence ID" value="TDQ05095.1"/>
    <property type="molecule type" value="Genomic_DNA"/>
</dbReference>
<feature type="transmembrane region" description="Helical" evidence="1">
    <location>
        <begin position="185"/>
        <end position="202"/>
    </location>
</feature>
<keyword evidence="1" id="KW-0472">Membrane</keyword>
<dbReference type="Proteomes" id="UP000295444">
    <property type="component" value="Unassembled WGS sequence"/>
</dbReference>
<keyword evidence="1" id="KW-1133">Transmembrane helix</keyword>
<accession>A0A4V3D0B2</accession>
<feature type="transmembrane region" description="Helical" evidence="1">
    <location>
        <begin position="91"/>
        <end position="110"/>
    </location>
</feature>
<keyword evidence="4" id="KW-1185">Reference proteome</keyword>
<dbReference type="GO" id="GO:0016747">
    <property type="term" value="F:acyltransferase activity, transferring groups other than amino-acyl groups"/>
    <property type="evidence" value="ECO:0007669"/>
    <property type="project" value="InterPro"/>
</dbReference>
<dbReference type="AlphaFoldDB" id="A0A4V3D0B2"/>
<evidence type="ECO:0000256" key="1">
    <source>
        <dbReference type="SAM" id="Phobius"/>
    </source>
</evidence>
<organism evidence="3 4">
    <name type="scientific">Labedaea rhizosphaerae</name>
    <dbReference type="NCBI Taxonomy" id="598644"/>
    <lineage>
        <taxon>Bacteria</taxon>
        <taxon>Bacillati</taxon>
        <taxon>Actinomycetota</taxon>
        <taxon>Actinomycetes</taxon>
        <taxon>Pseudonocardiales</taxon>
        <taxon>Pseudonocardiaceae</taxon>
        <taxon>Labedaea</taxon>
    </lineage>
</organism>